<dbReference type="GO" id="GO:0080008">
    <property type="term" value="C:Cul4-RING E3 ubiquitin ligase complex"/>
    <property type="evidence" value="ECO:0007669"/>
    <property type="project" value="TreeGrafter"/>
</dbReference>
<evidence type="ECO:0000313" key="2">
    <source>
        <dbReference type="Proteomes" id="UP000261540"/>
    </source>
</evidence>
<dbReference type="InterPro" id="IPR031620">
    <property type="entry name" value="DCAF17"/>
</dbReference>
<dbReference type="Pfam" id="PF15802">
    <property type="entry name" value="DCAF17"/>
    <property type="match status" value="1"/>
</dbReference>
<dbReference type="PANTHER" id="PTHR14815:SF2">
    <property type="entry name" value="DDB1- AND CUL4-ASSOCIATED FACTOR 17"/>
    <property type="match status" value="1"/>
</dbReference>
<keyword evidence="2" id="KW-1185">Reference proteome</keyword>
<dbReference type="GO" id="GO:0016567">
    <property type="term" value="P:protein ubiquitination"/>
    <property type="evidence" value="ECO:0007669"/>
    <property type="project" value="InterPro"/>
</dbReference>
<reference evidence="1" key="2">
    <citation type="submission" date="2025-09" db="UniProtKB">
        <authorList>
            <consortium name="Ensembl"/>
        </authorList>
    </citation>
    <scope>IDENTIFICATION</scope>
</reference>
<dbReference type="AlphaFoldDB" id="A0A3B3RTJ7"/>
<evidence type="ECO:0000313" key="1">
    <source>
        <dbReference type="Ensembl" id="ENSPKIP00000021862.1"/>
    </source>
</evidence>
<dbReference type="Ensembl" id="ENSPKIT00000002506.1">
    <property type="protein sequence ID" value="ENSPKIP00000021862.1"/>
    <property type="gene ID" value="ENSPKIG00000006090.1"/>
</dbReference>
<reference evidence="1" key="1">
    <citation type="submission" date="2025-08" db="UniProtKB">
        <authorList>
            <consortium name="Ensembl"/>
        </authorList>
    </citation>
    <scope>IDENTIFICATION</scope>
</reference>
<accession>A0A3B3RTJ7</accession>
<dbReference type="CTD" id="80067"/>
<proteinExistence type="predicted"/>
<name>A0A3B3RTJ7_9TELE</name>
<dbReference type="PANTHER" id="PTHR14815">
    <property type="entry name" value="DDB1- AND CUL4-ASSOCIATED FACTOR 17"/>
    <property type="match status" value="1"/>
</dbReference>
<protein>
    <submittedName>
        <fullName evidence="1">Ddb1 and cul4 associated factor 17</fullName>
    </submittedName>
</protein>
<dbReference type="GeneTree" id="ENSGT00390000012728"/>
<organism evidence="1 2">
    <name type="scientific">Paramormyrops kingsleyae</name>
    <dbReference type="NCBI Taxonomy" id="1676925"/>
    <lineage>
        <taxon>Eukaryota</taxon>
        <taxon>Metazoa</taxon>
        <taxon>Chordata</taxon>
        <taxon>Craniata</taxon>
        <taxon>Vertebrata</taxon>
        <taxon>Euteleostomi</taxon>
        <taxon>Actinopterygii</taxon>
        <taxon>Neopterygii</taxon>
        <taxon>Teleostei</taxon>
        <taxon>Osteoglossocephala</taxon>
        <taxon>Osteoglossomorpha</taxon>
        <taxon>Osteoglossiformes</taxon>
        <taxon>Mormyridae</taxon>
        <taxon>Paramormyrops</taxon>
    </lineage>
</organism>
<sequence length="543" mass="61871">MATLSTRCSKYSPTPICLNLARPQVLMSANASVHMSLRSIGAFSTDAGMLLRKNMRLLRQLILKDTTEFKKVWTRHSKSPIAYESGKIYFENYRCCFSSIPSNPQFLYELPKVSNAEKIEDALLCQCPLEKALPQSSDQKPCLLALTANNWLYRYSTKTGEQLQKVYLSPRYKFRYLGWDVPQETFYIKSVQNKPSVMARQAGLDNNTIIYLAVLSVFPLEVLAVLEINKKAFGATVVDVLLSQGLLVISHSTKVVKLYSFENIVDKYMTKRLKLGQHCEWGRVTGTVGESPFGIPVNLQINEHPPVLFELACLDNNIQIGGHPWHVIYTPKLRKHQGTYHICSLEDGSLAHNGIQDMQCCSLESDWIYFHPDDSGRIIHVGPSRINVLKILKAHGSSSQFEVVEEFSITAHRNNSAVAQPSVTFSGRTVKRRYQELDDDPEKETFKVVEYEDELDLLAAVEVTVTDEVGRAYVGLYDNQNGTLRKKSQLLEAWDVTYSHEFFFDRDTMIHIAQEKSNFCCHVYKITHRQEDIEEQLEESSMK</sequence>
<dbReference type="STRING" id="1676925.ENSPKIP00000021862"/>
<dbReference type="Proteomes" id="UP000261540">
    <property type="component" value="Unplaced"/>
</dbReference>